<dbReference type="Pfam" id="PF14576">
    <property type="entry name" value="SEO_N"/>
    <property type="match status" value="1"/>
</dbReference>
<evidence type="ECO:0000259" key="1">
    <source>
        <dbReference type="Pfam" id="PF14576"/>
    </source>
</evidence>
<dbReference type="RefSeq" id="XP_048334018.2">
    <property type="nucleotide sequence ID" value="XM_048478061.2"/>
</dbReference>
<evidence type="ECO:0000313" key="4">
    <source>
        <dbReference type="RefSeq" id="XP_048334018.2"/>
    </source>
</evidence>
<reference evidence="4" key="1">
    <citation type="submission" date="2025-08" db="UniProtKB">
        <authorList>
            <consortium name="RefSeq"/>
        </authorList>
    </citation>
    <scope>IDENTIFICATION</scope>
    <source>
        <tissue evidence="4">Seedling</tissue>
    </source>
</reference>
<proteinExistence type="predicted"/>
<dbReference type="InterPro" id="IPR027944">
    <property type="entry name" value="SEO_C"/>
</dbReference>
<dbReference type="InterPro" id="IPR027942">
    <property type="entry name" value="SEO_N"/>
</dbReference>
<evidence type="ECO:0000313" key="3">
    <source>
        <dbReference type="Proteomes" id="UP001652623"/>
    </source>
</evidence>
<feature type="domain" description="Sieve element occlusion N-terminal" evidence="1">
    <location>
        <begin position="24"/>
        <end position="306"/>
    </location>
</feature>
<dbReference type="PANTHER" id="PTHR33232:SF18">
    <property type="entry name" value="PROTEIN SIEVE ELEMENT OCCLUSION B-LIKE"/>
    <property type="match status" value="1"/>
</dbReference>
<gene>
    <name evidence="4" type="primary">LOC107413148</name>
</gene>
<dbReference type="Proteomes" id="UP001652623">
    <property type="component" value="Chromosome 3"/>
</dbReference>
<dbReference type="PANTHER" id="PTHR33232">
    <property type="entry name" value="PROTEIN SIEVE ELEMENT OCCLUSION B-LIKE"/>
    <property type="match status" value="1"/>
</dbReference>
<protein>
    <submittedName>
        <fullName evidence="4">Protein SIEVE ELEMENT OCCLUSION B</fullName>
    </submittedName>
</protein>
<keyword evidence="3" id="KW-1185">Reference proteome</keyword>
<dbReference type="InterPro" id="IPR039299">
    <property type="entry name" value="SEOA"/>
</dbReference>
<feature type="domain" description="Sieve element occlusion C-terminal" evidence="2">
    <location>
        <begin position="474"/>
        <end position="522"/>
    </location>
</feature>
<sequence length="674" mass="77515">MNQFAMAPSAAPRLEMKPNLGISDQVFDSIKATHGHADHSFEVLPLLKIVRSIINSSTQVVDDIVKGSQVQDESTDEMFKSPNINLPFCTLMSISCQLTMGSCKLAGHEVNSDEEAKKTTLSIMSELSDYSWDAKAVLTMAAFAWGYGEFWHLALPHDKWDHLAKPLAILKGVDLVLKKPEYHQPKRGRRDIIMGHLTDLIKKTLDVTGLIYDLEKLSLEHNKEVPELANAILEYIPVAVYWAIRTALACVTYITIFLTKDLGDKPSGDLDRLISSVQMINNVFNDLTNYHANGNKQIELIKIQNSLSNLFNPNRFRINEVFEVMIFGKNMEKRIDIRKMTTVNVDELKGKKVVWFISSLDISDEYIYKVIIPIGETIIEQYQIVWIPIVYEWTNEAKEKFNQLADNKQWHVVRYFSTIAGIRFIEVDWQYKGKPMVVVTSHRGEIEYRNNSLPRDFSIWEIIIKLGAKWFDRLASYINDQILAWMKEKKHIFFYGGKDDKWVEKFKEKAETFTKDTDIKLVSLISSSKSAKKFWGSVEELFVSVSKINISHQQQVDHHVTQQVQNLFWFKNESGWAVLLEGFTVATSGHGSIMLKVLEDFNEKLKEQVGPNFGSAFKECQKLVVGKEKLHPCYRFDIEDGTEKDIPNHTMRCPDCSRLMKTYLSLRCCHEEED</sequence>
<name>A0ABM3IRH9_ZIZJJ</name>
<evidence type="ECO:0000259" key="2">
    <source>
        <dbReference type="Pfam" id="PF14577"/>
    </source>
</evidence>
<accession>A0ABM3IRH9</accession>
<dbReference type="GeneID" id="107413148"/>
<dbReference type="Pfam" id="PF14577">
    <property type="entry name" value="SEO_C"/>
    <property type="match status" value="2"/>
</dbReference>
<organism evidence="3 4">
    <name type="scientific">Ziziphus jujuba</name>
    <name type="common">Chinese jujube</name>
    <name type="synonym">Ziziphus sativa</name>
    <dbReference type="NCBI Taxonomy" id="326968"/>
    <lineage>
        <taxon>Eukaryota</taxon>
        <taxon>Viridiplantae</taxon>
        <taxon>Streptophyta</taxon>
        <taxon>Embryophyta</taxon>
        <taxon>Tracheophyta</taxon>
        <taxon>Spermatophyta</taxon>
        <taxon>Magnoliopsida</taxon>
        <taxon>eudicotyledons</taxon>
        <taxon>Gunneridae</taxon>
        <taxon>Pentapetalae</taxon>
        <taxon>rosids</taxon>
        <taxon>fabids</taxon>
        <taxon>Rosales</taxon>
        <taxon>Rhamnaceae</taxon>
        <taxon>Paliureae</taxon>
        <taxon>Ziziphus</taxon>
    </lineage>
</organism>
<feature type="domain" description="Sieve element occlusion C-terminal" evidence="2">
    <location>
        <begin position="524"/>
        <end position="670"/>
    </location>
</feature>